<dbReference type="Gene3D" id="3.10.450.40">
    <property type="match status" value="1"/>
</dbReference>
<evidence type="ECO:0000256" key="2">
    <source>
        <dbReference type="SAM" id="Phobius"/>
    </source>
</evidence>
<feature type="transmembrane region" description="Helical" evidence="2">
    <location>
        <begin position="33"/>
        <end position="54"/>
    </location>
</feature>
<comment type="caution">
    <text evidence="4">The sequence shown here is derived from an EMBL/GenBank/DDBJ whole genome shotgun (WGS) entry which is preliminary data.</text>
</comment>
<keyword evidence="2" id="KW-0812">Transmembrane</keyword>
<feature type="domain" description="PepSY" evidence="3">
    <location>
        <begin position="64"/>
        <end position="122"/>
    </location>
</feature>
<protein>
    <recommendedName>
        <fullName evidence="3">PepSY domain-containing protein</fullName>
    </recommendedName>
</protein>
<proteinExistence type="predicted"/>
<reference evidence="4 5" key="1">
    <citation type="journal article" date="2014" name="Genome Announc.">
        <title>Draft Genome Sequence of the Iron-Oxidizing, Acidophilic, and Halotolerant 'Thiobacillus prosperus' Type Strain DSM 5130.</title>
        <authorList>
            <person name="Ossandon F.J."/>
            <person name="Cardenas J.P."/>
            <person name="Corbett M."/>
            <person name="Quatrini R."/>
            <person name="Holmes D.S."/>
            <person name="Watkin E."/>
        </authorList>
    </citation>
    <scope>NUCLEOTIDE SEQUENCE [LARGE SCALE GENOMIC DNA]</scope>
    <source>
        <strain evidence="4 5">DSM 5130</strain>
    </source>
</reference>
<evidence type="ECO:0000256" key="1">
    <source>
        <dbReference type="SAM" id="MobiDB-lite"/>
    </source>
</evidence>
<name>A0A1A6C2B0_9GAMM</name>
<keyword evidence="2" id="KW-0472">Membrane</keyword>
<dbReference type="Proteomes" id="UP000029273">
    <property type="component" value="Unassembled WGS sequence"/>
</dbReference>
<dbReference type="EMBL" id="JQSG02000006">
    <property type="protein sequence ID" value="OBS08685.1"/>
    <property type="molecule type" value="Genomic_DNA"/>
</dbReference>
<feature type="region of interest" description="Disordered" evidence="1">
    <location>
        <begin position="141"/>
        <end position="165"/>
    </location>
</feature>
<dbReference type="InterPro" id="IPR025711">
    <property type="entry name" value="PepSY"/>
</dbReference>
<dbReference type="STRING" id="160660.BJI67_11825"/>
<gene>
    <name evidence="4" type="ORF">Thpro_022935</name>
</gene>
<keyword evidence="2" id="KW-1133">Transmembrane helix</keyword>
<sequence length="165" mass="18352">MGTVNPRVRIIPASPGIAELKTVEDEIMSMKKVVLTLIGASALSLGSGALYTAYAGEHLADQAKVTMQQARDQAMQVAPGKIRSAELEREHGGSGLRYSFDIQTAHGLREVGIDAHSGKLLENRFENRKAEAVEMRYEHEYKNRNTVGDHEYQRDDMNGHEREDD</sequence>
<evidence type="ECO:0000259" key="3">
    <source>
        <dbReference type="Pfam" id="PF03413"/>
    </source>
</evidence>
<keyword evidence="5" id="KW-1185">Reference proteome</keyword>
<dbReference type="AlphaFoldDB" id="A0A1A6C2B0"/>
<evidence type="ECO:0000313" key="4">
    <source>
        <dbReference type="EMBL" id="OBS08685.1"/>
    </source>
</evidence>
<evidence type="ECO:0000313" key="5">
    <source>
        <dbReference type="Proteomes" id="UP000029273"/>
    </source>
</evidence>
<dbReference type="Pfam" id="PF03413">
    <property type="entry name" value="PepSY"/>
    <property type="match status" value="1"/>
</dbReference>
<accession>A0A1A6C2B0</accession>
<organism evidence="4 5">
    <name type="scientific">Acidihalobacter prosperus</name>
    <dbReference type="NCBI Taxonomy" id="160660"/>
    <lineage>
        <taxon>Bacteria</taxon>
        <taxon>Pseudomonadati</taxon>
        <taxon>Pseudomonadota</taxon>
        <taxon>Gammaproteobacteria</taxon>
        <taxon>Chromatiales</taxon>
        <taxon>Ectothiorhodospiraceae</taxon>
        <taxon>Acidihalobacter</taxon>
    </lineage>
</organism>